<dbReference type="Proteomes" id="UP000188481">
    <property type="component" value="Unassembled WGS sequence"/>
</dbReference>
<accession>A0A1V3J2S1</accession>
<protein>
    <recommendedName>
        <fullName evidence="3">DUF1367 domain-containing protein</fullName>
    </recommendedName>
</protein>
<dbReference type="STRING" id="1908264.BKK54_09145"/>
<dbReference type="AlphaFoldDB" id="A0A1V3J2S1"/>
<evidence type="ECO:0000313" key="2">
    <source>
        <dbReference type="Proteomes" id="UP000188481"/>
    </source>
</evidence>
<dbReference type="Pfam" id="PF07105">
    <property type="entry name" value="DUF1367"/>
    <property type="match status" value="2"/>
</dbReference>
<evidence type="ECO:0000313" key="1">
    <source>
        <dbReference type="EMBL" id="OOF49286.1"/>
    </source>
</evidence>
<sequence>MAHSVDDIVKAHGKRYKARLRIQVIKLAGGLLSPLNDMEAEALNSLKTGEQYEIEVIRTRNPAFHRKVFAFFNFCFEHWAADKTEWKYFDERKQFDTFRKHLTVLAGFYETTYNIKGDVRIEAQSLSYGNMEQDEFEKCYSALINAALKNIFGNTTDENVINQLYAFF</sequence>
<comment type="caution">
    <text evidence="1">The sequence shown here is derived from an EMBL/GenBank/DDBJ whole genome shotgun (WGS) entry which is preliminary data.</text>
</comment>
<organism evidence="1 2">
    <name type="scientific">Rodentibacter genomosp. 1</name>
    <dbReference type="NCBI Taxonomy" id="1908264"/>
    <lineage>
        <taxon>Bacteria</taxon>
        <taxon>Pseudomonadati</taxon>
        <taxon>Pseudomonadota</taxon>
        <taxon>Gammaproteobacteria</taxon>
        <taxon>Pasteurellales</taxon>
        <taxon>Pasteurellaceae</taxon>
        <taxon>Rodentibacter</taxon>
    </lineage>
</organism>
<gene>
    <name evidence="1" type="ORF">BKK54_09145</name>
</gene>
<name>A0A1V3J2S1_9PAST</name>
<dbReference type="EMBL" id="MLHN01000017">
    <property type="protein sequence ID" value="OOF49286.1"/>
    <property type="molecule type" value="Genomic_DNA"/>
</dbReference>
<evidence type="ECO:0008006" key="3">
    <source>
        <dbReference type="Google" id="ProtNLM"/>
    </source>
</evidence>
<reference evidence="1 2" key="1">
    <citation type="submission" date="2016-10" db="EMBL/GenBank/DDBJ databases">
        <title>Rodentibacter gen. nov. and new species.</title>
        <authorList>
            <person name="Christensen H."/>
        </authorList>
    </citation>
    <scope>NUCLEOTIDE SEQUENCE [LARGE SCALE GENOMIC DNA]</scope>
    <source>
        <strain evidence="2">ppn416</strain>
    </source>
</reference>
<keyword evidence="2" id="KW-1185">Reference proteome</keyword>
<proteinExistence type="predicted"/>
<dbReference type="InterPro" id="IPR009797">
    <property type="entry name" value="DUF1367"/>
</dbReference>
<dbReference type="RefSeq" id="WP_077542802.1">
    <property type="nucleotide sequence ID" value="NZ_MLHN01000017.1"/>
</dbReference>